<dbReference type="PANTHER" id="PTHR43409">
    <property type="entry name" value="ANAEROBIC MAGNESIUM-PROTOPORPHYRIN IX MONOMETHYL ESTER CYCLASE-RELATED"/>
    <property type="match status" value="1"/>
</dbReference>
<dbReference type="AlphaFoldDB" id="A0A9E4TT82"/>
<feature type="domain" description="Radical SAM core" evidence="7">
    <location>
        <begin position="189"/>
        <end position="410"/>
    </location>
</feature>
<feature type="domain" description="B12-binding" evidence="6">
    <location>
        <begin position="4"/>
        <end position="152"/>
    </location>
</feature>
<evidence type="ECO:0000256" key="2">
    <source>
        <dbReference type="ARBA" id="ARBA00022691"/>
    </source>
</evidence>
<dbReference type="Gene3D" id="3.80.30.20">
    <property type="entry name" value="tm_1862 like domain"/>
    <property type="match status" value="1"/>
</dbReference>
<reference evidence="8" key="1">
    <citation type="journal article" date="2021" name="Proc. Natl. Acad. Sci. U.S.A.">
        <title>Global biogeography of chemosynthetic symbionts reveals both localized and globally distributed symbiont groups. .</title>
        <authorList>
            <person name="Osvatic J.T."/>
            <person name="Wilkins L.G.E."/>
            <person name="Leibrecht L."/>
            <person name="Leray M."/>
            <person name="Zauner S."/>
            <person name="Polzin J."/>
            <person name="Camacho Y."/>
            <person name="Gros O."/>
            <person name="van Gils J.A."/>
            <person name="Eisen J.A."/>
            <person name="Petersen J.M."/>
            <person name="Yuen B."/>
        </authorList>
    </citation>
    <scope>NUCLEOTIDE SEQUENCE</scope>
    <source>
        <strain evidence="8">MAGclacostrist055</strain>
    </source>
</reference>
<dbReference type="PANTHER" id="PTHR43409:SF7">
    <property type="entry name" value="BLL1977 PROTEIN"/>
    <property type="match status" value="1"/>
</dbReference>
<gene>
    <name evidence="8" type="ORF">JAY77_09770</name>
</gene>
<dbReference type="SFLD" id="SFLDG01082">
    <property type="entry name" value="B12-binding_domain_containing"/>
    <property type="match status" value="1"/>
</dbReference>
<evidence type="ECO:0000256" key="4">
    <source>
        <dbReference type="ARBA" id="ARBA00023004"/>
    </source>
</evidence>
<comment type="caution">
    <text evidence="8">The sequence shown here is derived from an EMBL/GenBank/DDBJ whole genome shotgun (WGS) entry which is preliminary data.</text>
</comment>
<accession>A0A9E4TT82</accession>
<dbReference type="Proteomes" id="UP000886674">
    <property type="component" value="Unassembled WGS sequence"/>
</dbReference>
<protein>
    <submittedName>
        <fullName evidence="8">B12-binding domain-containing radical SAM protein</fullName>
    </submittedName>
</protein>
<dbReference type="Pfam" id="PF02310">
    <property type="entry name" value="B12-binding"/>
    <property type="match status" value="1"/>
</dbReference>
<dbReference type="SUPFAM" id="SSF102114">
    <property type="entry name" value="Radical SAM enzymes"/>
    <property type="match status" value="1"/>
</dbReference>
<dbReference type="Pfam" id="PF04055">
    <property type="entry name" value="Radical_SAM"/>
    <property type="match status" value="1"/>
</dbReference>
<dbReference type="GO" id="GO:0003824">
    <property type="term" value="F:catalytic activity"/>
    <property type="evidence" value="ECO:0007669"/>
    <property type="project" value="InterPro"/>
</dbReference>
<evidence type="ECO:0000256" key="5">
    <source>
        <dbReference type="ARBA" id="ARBA00023014"/>
    </source>
</evidence>
<dbReference type="SUPFAM" id="SSF52242">
    <property type="entry name" value="Cobalamin (vitamin B12)-binding domain"/>
    <property type="match status" value="1"/>
</dbReference>
<dbReference type="PROSITE" id="PS51918">
    <property type="entry name" value="RADICAL_SAM"/>
    <property type="match status" value="1"/>
</dbReference>
<proteinExistence type="predicted"/>
<keyword evidence="2" id="KW-0949">S-adenosyl-L-methionine</keyword>
<dbReference type="CDD" id="cd01335">
    <property type="entry name" value="Radical_SAM"/>
    <property type="match status" value="1"/>
</dbReference>
<keyword evidence="4" id="KW-0408">Iron</keyword>
<keyword evidence="5" id="KW-0411">Iron-sulfur</keyword>
<dbReference type="InterPro" id="IPR058240">
    <property type="entry name" value="rSAM_sf"/>
</dbReference>
<dbReference type="SMART" id="SM00729">
    <property type="entry name" value="Elp3"/>
    <property type="match status" value="1"/>
</dbReference>
<dbReference type="PROSITE" id="PS51332">
    <property type="entry name" value="B12_BINDING"/>
    <property type="match status" value="1"/>
</dbReference>
<dbReference type="InterPro" id="IPR006158">
    <property type="entry name" value="Cobalamin-bd"/>
</dbReference>
<evidence type="ECO:0000313" key="9">
    <source>
        <dbReference type="Proteomes" id="UP000886674"/>
    </source>
</evidence>
<dbReference type="InterPro" id="IPR036724">
    <property type="entry name" value="Cobalamin-bd_sf"/>
</dbReference>
<organism evidence="8 9">
    <name type="scientific">Candidatus Thiodiazotropha taylori</name>
    <dbReference type="NCBI Taxonomy" id="2792791"/>
    <lineage>
        <taxon>Bacteria</taxon>
        <taxon>Pseudomonadati</taxon>
        <taxon>Pseudomonadota</taxon>
        <taxon>Gammaproteobacteria</taxon>
        <taxon>Chromatiales</taxon>
        <taxon>Sedimenticolaceae</taxon>
        <taxon>Candidatus Thiodiazotropha</taxon>
    </lineage>
</organism>
<evidence type="ECO:0000259" key="7">
    <source>
        <dbReference type="PROSITE" id="PS51918"/>
    </source>
</evidence>
<dbReference type="GO" id="GO:0031419">
    <property type="term" value="F:cobalamin binding"/>
    <property type="evidence" value="ECO:0007669"/>
    <property type="project" value="InterPro"/>
</dbReference>
<sequence length="482" mass="53392">MLGSPVTFVQPPASYKHQNPCLDDKQFGLGILANAAWLENNGFNTSGVHIPLTLHHGFSPDDAINLIIGSRPLLVAIGLNWVHFSEGAIETARRIKERQSDCTIIIGGQHASLFAEEIANHYQDCVDGVIIGEAEIPLLEICRSLRDSGKLPSNLNGLVRNNAQATPPQVVEPIDSLPVYHYSHLRPRPLQPDVAAVSTTRGACPFNCSWCIEPVIGRLQGRNKLQFHSASRITDQIAVLLTEGINRFTIQDNFFIGGDKKLIELAETLIKREVRPAHLNIFAHPESYQGEGLEALASCCDRASIDYGVETGSKKVAALNNRRLEPDDVVERIGAASSSSVEPYTWWMVGLPGEDDEALSETETLIKRTMQAGGVPRWVSPMILFPKTPIHMKPEQFGVKPEFQRFSDYAVFSKTTLAEALLFSDTVTHKIDRSSRKDITSASSRLRRFIVDNLEITEAFYADHSLNPDIGSVKQRITQSFF</sequence>
<evidence type="ECO:0000256" key="3">
    <source>
        <dbReference type="ARBA" id="ARBA00022723"/>
    </source>
</evidence>
<comment type="cofactor">
    <cofactor evidence="1">
        <name>[4Fe-4S] cluster</name>
        <dbReference type="ChEBI" id="CHEBI:49883"/>
    </cofactor>
</comment>
<dbReference type="EMBL" id="JAEPCR010000043">
    <property type="protein sequence ID" value="MCG7978416.1"/>
    <property type="molecule type" value="Genomic_DNA"/>
</dbReference>
<dbReference type="Gene3D" id="3.40.50.280">
    <property type="entry name" value="Cobalamin-binding domain"/>
    <property type="match status" value="1"/>
</dbReference>
<dbReference type="InterPro" id="IPR007197">
    <property type="entry name" value="rSAM"/>
</dbReference>
<dbReference type="InterPro" id="IPR023404">
    <property type="entry name" value="rSAM_horseshoe"/>
</dbReference>
<evidence type="ECO:0000313" key="8">
    <source>
        <dbReference type="EMBL" id="MCG7978416.1"/>
    </source>
</evidence>
<dbReference type="SFLD" id="SFLDS00029">
    <property type="entry name" value="Radical_SAM"/>
    <property type="match status" value="1"/>
</dbReference>
<evidence type="ECO:0000259" key="6">
    <source>
        <dbReference type="PROSITE" id="PS51332"/>
    </source>
</evidence>
<keyword evidence="3" id="KW-0479">Metal-binding</keyword>
<dbReference type="InterPro" id="IPR006638">
    <property type="entry name" value="Elp3/MiaA/NifB-like_rSAM"/>
</dbReference>
<dbReference type="GO" id="GO:0051536">
    <property type="term" value="F:iron-sulfur cluster binding"/>
    <property type="evidence" value="ECO:0007669"/>
    <property type="project" value="UniProtKB-KW"/>
</dbReference>
<evidence type="ECO:0000256" key="1">
    <source>
        <dbReference type="ARBA" id="ARBA00001966"/>
    </source>
</evidence>
<dbReference type="InterPro" id="IPR051198">
    <property type="entry name" value="BchE-like"/>
</dbReference>
<dbReference type="GO" id="GO:0046872">
    <property type="term" value="F:metal ion binding"/>
    <property type="evidence" value="ECO:0007669"/>
    <property type="project" value="UniProtKB-KW"/>
</dbReference>
<name>A0A9E4TT82_9GAMM</name>